<dbReference type="Pfam" id="PF12763">
    <property type="entry name" value="EH"/>
    <property type="match status" value="2"/>
</dbReference>
<evidence type="ECO:0000313" key="5">
    <source>
        <dbReference type="EMBL" id="CAK0782558.1"/>
    </source>
</evidence>
<dbReference type="Gene3D" id="1.10.287.1490">
    <property type="match status" value="1"/>
</dbReference>
<evidence type="ECO:0000256" key="2">
    <source>
        <dbReference type="SAM" id="MobiDB-lite"/>
    </source>
</evidence>
<dbReference type="SUPFAM" id="SSF47473">
    <property type="entry name" value="EF-hand"/>
    <property type="match status" value="2"/>
</dbReference>
<feature type="region of interest" description="Disordered" evidence="2">
    <location>
        <begin position="569"/>
        <end position="682"/>
    </location>
</feature>
<gene>
    <name evidence="5" type="ORF">CVIRNUC_005771</name>
</gene>
<dbReference type="Proteomes" id="UP001314263">
    <property type="component" value="Unassembled WGS sequence"/>
</dbReference>
<dbReference type="GO" id="GO:0005886">
    <property type="term" value="C:plasma membrane"/>
    <property type="evidence" value="ECO:0007669"/>
    <property type="project" value="TreeGrafter"/>
</dbReference>
<feature type="compositionally biased region" description="Low complexity" evidence="2">
    <location>
        <begin position="583"/>
        <end position="593"/>
    </location>
</feature>
<feature type="compositionally biased region" description="Low complexity" evidence="2">
    <location>
        <begin position="615"/>
        <end position="648"/>
    </location>
</feature>
<dbReference type="InterPro" id="IPR011992">
    <property type="entry name" value="EF-hand-dom_pair"/>
</dbReference>
<feature type="compositionally biased region" description="Polar residues" evidence="2">
    <location>
        <begin position="649"/>
        <end position="662"/>
    </location>
</feature>
<name>A0AAV1I6S2_9CHLO</name>
<comment type="caution">
    <text evidence="5">The sequence shown here is derived from an EMBL/GenBank/DDBJ whole genome shotgun (WGS) entry which is preliminary data.</text>
</comment>
<dbReference type="CDD" id="cd00052">
    <property type="entry name" value="EH"/>
    <property type="match status" value="1"/>
</dbReference>
<dbReference type="EMBL" id="CAUYUE010000007">
    <property type="protein sequence ID" value="CAK0782558.1"/>
    <property type="molecule type" value="Genomic_DNA"/>
</dbReference>
<dbReference type="Gene3D" id="1.10.238.10">
    <property type="entry name" value="EF-hand"/>
    <property type="match status" value="2"/>
</dbReference>
<keyword evidence="6" id="KW-1185">Reference proteome</keyword>
<reference evidence="5 6" key="1">
    <citation type="submission" date="2023-10" db="EMBL/GenBank/DDBJ databases">
        <authorList>
            <person name="Maclean D."/>
            <person name="Macfadyen A."/>
        </authorList>
    </citation>
    <scope>NUCLEOTIDE SEQUENCE [LARGE SCALE GENOMIC DNA]</scope>
</reference>
<dbReference type="PANTHER" id="PTHR11216:SF170">
    <property type="entry name" value="DYNAMIN ASSOCIATED PROTEIN 160, ISOFORM D"/>
    <property type="match status" value="1"/>
</dbReference>
<protein>
    <submittedName>
        <fullName evidence="5">Uncharacterized protein</fullName>
    </submittedName>
</protein>
<feature type="coiled-coil region" evidence="1">
    <location>
        <begin position="344"/>
        <end position="494"/>
    </location>
</feature>
<dbReference type="InterPro" id="IPR000261">
    <property type="entry name" value="EH_dom"/>
</dbReference>
<dbReference type="PROSITE" id="PS50031">
    <property type="entry name" value="EH"/>
    <property type="match status" value="2"/>
</dbReference>
<proteinExistence type="predicted"/>
<dbReference type="AlphaFoldDB" id="A0AAV1I6S2"/>
<feature type="domain" description="EH" evidence="3">
    <location>
        <begin position="141"/>
        <end position="229"/>
    </location>
</feature>
<dbReference type="GO" id="GO:0016197">
    <property type="term" value="P:endosomal transport"/>
    <property type="evidence" value="ECO:0007669"/>
    <property type="project" value="TreeGrafter"/>
</dbReference>
<evidence type="ECO:0000259" key="4">
    <source>
        <dbReference type="PROSITE" id="PS50222"/>
    </source>
</evidence>
<keyword evidence="1" id="KW-0175">Coiled coil</keyword>
<dbReference type="SMART" id="SM00027">
    <property type="entry name" value="EH"/>
    <property type="match status" value="2"/>
</dbReference>
<feature type="domain" description="EF-hand" evidence="4">
    <location>
        <begin position="1"/>
        <end position="36"/>
    </location>
</feature>
<dbReference type="GO" id="GO:0005509">
    <property type="term" value="F:calcium ion binding"/>
    <property type="evidence" value="ECO:0007669"/>
    <property type="project" value="InterPro"/>
</dbReference>
<dbReference type="GO" id="GO:0005737">
    <property type="term" value="C:cytoplasm"/>
    <property type="evidence" value="ECO:0007669"/>
    <property type="project" value="TreeGrafter"/>
</dbReference>
<organism evidence="5 6">
    <name type="scientific">Coccomyxa viridis</name>
    <dbReference type="NCBI Taxonomy" id="1274662"/>
    <lineage>
        <taxon>Eukaryota</taxon>
        <taxon>Viridiplantae</taxon>
        <taxon>Chlorophyta</taxon>
        <taxon>core chlorophytes</taxon>
        <taxon>Trebouxiophyceae</taxon>
        <taxon>Trebouxiophyceae incertae sedis</taxon>
        <taxon>Coccomyxaceae</taxon>
        <taxon>Coccomyxa</taxon>
    </lineage>
</organism>
<evidence type="ECO:0000259" key="3">
    <source>
        <dbReference type="PROSITE" id="PS50031"/>
    </source>
</evidence>
<accession>A0AAV1I6S2</accession>
<sequence length="682" mass="73859">MDAELFERWFAIADQDHDGVVSGAEAVEFFVRSTLTQETLFQIWGLVAGDNSELTKPQFYSTLRLISLAQKSGGKLPEAQARSLLVGIGPAIPPPTLTGLPVPRQTISQQTWQAAPQIPGASIEGPGECASTEFPPMAAADAQRYRQVFQQMDADKDSYVLGGECFGYFMQWGLPKEALKSIWEVVAGDEGRLTQGQFLSCIYLMDLAKRGRPLPQRLPPGAFPPVAPTAPAPGAQRALSLSGMQGDRHDVFSGEPQIPGLPAKMHYSSPQQPGYSPRIPQPAVSGLSAVERSHVQSEQRTAQDQDQQLYQAQMSGQAAKERAEAYRRALQELTLFRSRTSAALLQAQERADKEAREANAMQAQYETAWTNAESTHAQGRQLLDSLTKARSRKVEAQSKLEQLQRDIAELSSLSPETVAAEEEVTHKLQQEIDAAEEEHARLEMRAGAARQERRQLEAALEEAQLSCAAGQADLAALRKDLAALQAKLKDEDGEAGNELRALLKRTAEVYRTLMSNAQAAGIAVPPEAVLGGASATGKGPPRWSEFAAVDADDWEDFEDEGFQVIDTRQRHARAHGQPEEPAEAFPEQQPSQEMDALTEPHSSAEEDAHMPEAGSPQQPRPHAAAAQHSRQQSSASAGFAADFGDTATSFDGASKMNSSSLGSFGEGAQPRTSATQDGWAAF</sequence>
<dbReference type="InterPro" id="IPR002048">
    <property type="entry name" value="EF_hand_dom"/>
</dbReference>
<dbReference type="PROSITE" id="PS50222">
    <property type="entry name" value="EF_HAND_2"/>
    <property type="match status" value="1"/>
</dbReference>
<evidence type="ECO:0000313" key="6">
    <source>
        <dbReference type="Proteomes" id="UP001314263"/>
    </source>
</evidence>
<dbReference type="PANTHER" id="PTHR11216">
    <property type="entry name" value="EH DOMAIN"/>
    <property type="match status" value="1"/>
</dbReference>
<dbReference type="GO" id="GO:0006897">
    <property type="term" value="P:endocytosis"/>
    <property type="evidence" value="ECO:0007669"/>
    <property type="project" value="TreeGrafter"/>
</dbReference>
<feature type="domain" description="EH" evidence="3">
    <location>
        <begin position="2"/>
        <end position="47"/>
    </location>
</feature>
<evidence type="ECO:0000256" key="1">
    <source>
        <dbReference type="SAM" id="Coils"/>
    </source>
</evidence>